<evidence type="ECO:0000313" key="2">
    <source>
        <dbReference type="EMBL" id="KAH7375994.1"/>
    </source>
</evidence>
<comment type="caution">
    <text evidence="2">The sequence shown here is derived from an EMBL/GenBank/DDBJ whole genome shotgun (WGS) entry which is preliminary data.</text>
</comment>
<feature type="compositionally biased region" description="Polar residues" evidence="1">
    <location>
        <begin position="196"/>
        <end position="210"/>
    </location>
</feature>
<feature type="compositionally biased region" description="Basic and acidic residues" evidence="1">
    <location>
        <begin position="234"/>
        <end position="248"/>
    </location>
</feature>
<feature type="compositionally biased region" description="Polar residues" evidence="1">
    <location>
        <begin position="220"/>
        <end position="232"/>
    </location>
</feature>
<accession>A0A8K0X947</accession>
<feature type="compositionally biased region" description="Basic and acidic residues" evidence="1">
    <location>
        <begin position="102"/>
        <end position="120"/>
    </location>
</feature>
<dbReference type="Proteomes" id="UP000813385">
    <property type="component" value="Unassembled WGS sequence"/>
</dbReference>
<proteinExistence type="predicted"/>
<dbReference type="EMBL" id="JAGPXD010000001">
    <property type="protein sequence ID" value="KAH7375994.1"/>
    <property type="molecule type" value="Genomic_DNA"/>
</dbReference>
<sequence length="375" mass="41235">MQRSLASLQTRMRELEAKAKGDQASTARVEQGLKVLEAEMATIRNVYNMTSGVTLPQNVEGRVLEVGEEMLEKATNNANSINDALQAVRAAMGDLERERSQLLRKQAEQQKQAEDTAQRPDEDEISTASEDEEDLDPRPSRRSGRQPKDGSVVAASASERGSLEDTADQVSPLPNLRPAQTKASAAALKATESSKVTSRSPRTNAPTAASTRPVRKSKGSPAQLNKTPQQAKLPQKDHSRNSVERRTTEYAGITKGIAKGTAKGRANGKGKAVPSRRLAFITYTKQMDAKFRADTPQSARDHREFVWQYIDDMEDKDMSAVVQDVMRRSFPETVSASKGRGKPYRKIIISGDLQWPMVLGAVKTMAVPDFLKEDL</sequence>
<feature type="region of interest" description="Disordered" evidence="1">
    <location>
        <begin position="102"/>
        <end position="248"/>
    </location>
</feature>
<name>A0A8K0X947_9PEZI</name>
<feature type="compositionally biased region" description="Low complexity" evidence="1">
    <location>
        <begin position="179"/>
        <end position="195"/>
    </location>
</feature>
<evidence type="ECO:0000313" key="3">
    <source>
        <dbReference type="Proteomes" id="UP000813385"/>
    </source>
</evidence>
<gene>
    <name evidence="2" type="ORF">B0T11DRAFT_345997</name>
</gene>
<evidence type="ECO:0000256" key="1">
    <source>
        <dbReference type="SAM" id="MobiDB-lite"/>
    </source>
</evidence>
<protein>
    <submittedName>
        <fullName evidence="2">Uncharacterized protein</fullName>
    </submittedName>
</protein>
<dbReference type="AlphaFoldDB" id="A0A8K0X947"/>
<dbReference type="OrthoDB" id="5227874at2759"/>
<reference evidence="2" key="1">
    <citation type="journal article" date="2021" name="Nat. Commun.">
        <title>Genetic determinants of endophytism in the Arabidopsis root mycobiome.</title>
        <authorList>
            <person name="Mesny F."/>
            <person name="Miyauchi S."/>
            <person name="Thiergart T."/>
            <person name="Pickel B."/>
            <person name="Atanasova L."/>
            <person name="Karlsson M."/>
            <person name="Huettel B."/>
            <person name="Barry K.W."/>
            <person name="Haridas S."/>
            <person name="Chen C."/>
            <person name="Bauer D."/>
            <person name="Andreopoulos W."/>
            <person name="Pangilinan J."/>
            <person name="LaButti K."/>
            <person name="Riley R."/>
            <person name="Lipzen A."/>
            <person name="Clum A."/>
            <person name="Drula E."/>
            <person name="Henrissat B."/>
            <person name="Kohler A."/>
            <person name="Grigoriev I.V."/>
            <person name="Martin F.M."/>
            <person name="Hacquard S."/>
        </authorList>
    </citation>
    <scope>NUCLEOTIDE SEQUENCE</scope>
    <source>
        <strain evidence="2">MPI-CAGE-AT-0016</strain>
    </source>
</reference>
<feature type="compositionally biased region" description="Acidic residues" evidence="1">
    <location>
        <begin position="121"/>
        <end position="135"/>
    </location>
</feature>
<organism evidence="2 3">
    <name type="scientific">Plectosphaerella cucumerina</name>
    <dbReference type="NCBI Taxonomy" id="40658"/>
    <lineage>
        <taxon>Eukaryota</taxon>
        <taxon>Fungi</taxon>
        <taxon>Dikarya</taxon>
        <taxon>Ascomycota</taxon>
        <taxon>Pezizomycotina</taxon>
        <taxon>Sordariomycetes</taxon>
        <taxon>Hypocreomycetidae</taxon>
        <taxon>Glomerellales</taxon>
        <taxon>Plectosphaerellaceae</taxon>
        <taxon>Plectosphaerella</taxon>
    </lineage>
</organism>
<keyword evidence="3" id="KW-1185">Reference proteome</keyword>